<evidence type="ECO:0000313" key="5">
    <source>
        <dbReference type="Proteomes" id="UP000694381"/>
    </source>
</evidence>
<keyword evidence="2" id="KW-1133">Transmembrane helix</keyword>
<organism evidence="4 5">
    <name type="scientific">Nannospalax galili</name>
    <name type="common">Northern Israeli blind subterranean mole rat</name>
    <name type="synonym">Spalax galili</name>
    <dbReference type="NCBI Taxonomy" id="1026970"/>
    <lineage>
        <taxon>Eukaryota</taxon>
        <taxon>Metazoa</taxon>
        <taxon>Chordata</taxon>
        <taxon>Craniata</taxon>
        <taxon>Vertebrata</taxon>
        <taxon>Euteleostomi</taxon>
        <taxon>Mammalia</taxon>
        <taxon>Eutheria</taxon>
        <taxon>Euarchontoglires</taxon>
        <taxon>Glires</taxon>
        <taxon>Rodentia</taxon>
        <taxon>Myomorpha</taxon>
        <taxon>Muroidea</taxon>
        <taxon>Spalacidae</taxon>
        <taxon>Spalacinae</taxon>
        <taxon>Nannospalax</taxon>
    </lineage>
</organism>
<dbReference type="RefSeq" id="XP_008825780.1">
    <property type="nucleotide sequence ID" value="XM_008827558.3"/>
</dbReference>
<dbReference type="OrthoDB" id="6340866at2759"/>
<dbReference type="PANTHER" id="PTHR36469">
    <property type="entry name" value="DISTAL MEMBRANE-ARM ASSEMBLY COMPLEX PROTEIN 1"/>
    <property type="match status" value="1"/>
</dbReference>
<dbReference type="OMA" id="FKNCWSC"/>
<dbReference type="GO" id="GO:0032981">
    <property type="term" value="P:mitochondrial respiratory chain complex I assembly"/>
    <property type="evidence" value="ECO:0007669"/>
    <property type="project" value="Ensembl"/>
</dbReference>
<proteinExistence type="predicted"/>
<keyword evidence="2" id="KW-0472">Membrane</keyword>
<keyword evidence="2" id="KW-0812">Transmembrane</keyword>
<dbReference type="CTD" id="90871"/>
<dbReference type="InterPro" id="IPR028036">
    <property type="entry name" value="DMAC1-like_dom"/>
</dbReference>
<dbReference type="GeneID" id="103729479"/>
<feature type="region of interest" description="Disordered" evidence="1">
    <location>
        <begin position="1"/>
        <end position="42"/>
    </location>
</feature>
<sequence length="116" mass="11881">MGSSWSGQSEPPASASAAPATASAAPSTPIIPNSVAPKSPAAQKDPVFKNCWSCRVLSGSALFAAGTYVYLVSRRPMKLGYSPGPGTIAKMVFGISIACWGVIVLTDPKGKAQRVV</sequence>
<dbReference type="GO" id="GO:0005743">
    <property type="term" value="C:mitochondrial inner membrane"/>
    <property type="evidence" value="ECO:0007669"/>
    <property type="project" value="Ensembl"/>
</dbReference>
<keyword evidence="5" id="KW-1185">Reference proteome</keyword>
<evidence type="ECO:0000313" key="4">
    <source>
        <dbReference type="Ensembl" id="ENSNGAP00000023421.1"/>
    </source>
</evidence>
<dbReference type="GeneTree" id="ENSGT00390000003343"/>
<evidence type="ECO:0000256" key="2">
    <source>
        <dbReference type="SAM" id="Phobius"/>
    </source>
</evidence>
<dbReference type="InterPro" id="IPR053117">
    <property type="entry name" value="DMAC_Protein"/>
</dbReference>
<dbReference type="PANTHER" id="PTHR36469:SF1">
    <property type="entry name" value="DISTAL MEMBRANE-ARM ASSEMBLY COMPLEX PROTEIN 1"/>
    <property type="match status" value="1"/>
</dbReference>
<evidence type="ECO:0000256" key="1">
    <source>
        <dbReference type="SAM" id="MobiDB-lite"/>
    </source>
</evidence>
<gene>
    <name evidence="4" type="primary">Dmac1</name>
</gene>
<accession>A0A8C6RVP7</accession>
<protein>
    <submittedName>
        <fullName evidence="4">Distal membrane arm assembly complex 1</fullName>
    </submittedName>
</protein>
<feature type="domain" description="Distal membrane-arm assembly complex protein 1-like" evidence="3">
    <location>
        <begin position="50"/>
        <end position="96"/>
    </location>
</feature>
<evidence type="ECO:0000259" key="3">
    <source>
        <dbReference type="Pfam" id="PF15055"/>
    </source>
</evidence>
<name>A0A8C6RVP7_NANGA</name>
<dbReference type="Ensembl" id="ENSNGAT00000029118.1">
    <property type="protein sequence ID" value="ENSNGAP00000023421.1"/>
    <property type="gene ID" value="ENSNGAG00000021994.1"/>
</dbReference>
<reference evidence="4" key="1">
    <citation type="submission" date="2025-08" db="UniProtKB">
        <authorList>
            <consortium name="Ensembl"/>
        </authorList>
    </citation>
    <scope>IDENTIFICATION</scope>
</reference>
<feature type="transmembrane region" description="Helical" evidence="2">
    <location>
        <begin position="87"/>
        <end position="106"/>
    </location>
</feature>
<feature type="transmembrane region" description="Helical" evidence="2">
    <location>
        <begin position="52"/>
        <end position="71"/>
    </location>
</feature>
<dbReference type="Proteomes" id="UP000694381">
    <property type="component" value="Unassembled WGS sequence"/>
</dbReference>
<feature type="compositionally biased region" description="Low complexity" evidence="1">
    <location>
        <begin position="11"/>
        <end position="32"/>
    </location>
</feature>
<dbReference type="KEGG" id="ngi:103729479"/>
<reference evidence="4" key="2">
    <citation type="submission" date="2025-09" db="UniProtKB">
        <authorList>
            <consortium name="Ensembl"/>
        </authorList>
    </citation>
    <scope>IDENTIFICATION</scope>
</reference>
<dbReference type="AlphaFoldDB" id="A0A8C6RVP7"/>
<dbReference type="Pfam" id="PF15055">
    <property type="entry name" value="DMAC1_Dmo2"/>
    <property type="match status" value="1"/>
</dbReference>